<name>A0A015LC15_RHIIW</name>
<sequence length="259" mass="28916">MESACKKFMQQQMTSPKQIPDASESVEDQPMEIEILEAPKMPKHQLKVAAQQEEPIKNLSTTATPFMPKGKQKRVLYADMVKQDPKDDVSRSSSPSPSGTTKKQPAATSPKTISTVMTGYVPVNKNLTQEITVYDIPSTWSQLDMLNHLKAWGQVVAIKFKSQQKYVTVTVSIELNQEATRLWNDGAWTAPLGGLPVRWFPANWDLKQKKEWERFQAVLKGVPALVNTATLYPENPAHSILAPIGCKAFKLIQDRVPAS</sequence>
<evidence type="ECO:0000313" key="2">
    <source>
        <dbReference type="EMBL" id="EXX52373.1"/>
    </source>
</evidence>
<evidence type="ECO:0000256" key="1">
    <source>
        <dbReference type="SAM" id="MobiDB-lite"/>
    </source>
</evidence>
<dbReference type="AlphaFoldDB" id="A0A015LC15"/>
<reference evidence="2 3" key="1">
    <citation type="submission" date="2014-02" db="EMBL/GenBank/DDBJ databases">
        <title>Single nucleus genome sequencing reveals high similarity among nuclei of an endomycorrhizal fungus.</title>
        <authorList>
            <person name="Lin K."/>
            <person name="Geurts R."/>
            <person name="Zhang Z."/>
            <person name="Limpens E."/>
            <person name="Saunders D.G."/>
            <person name="Mu D."/>
            <person name="Pang E."/>
            <person name="Cao H."/>
            <person name="Cha H."/>
            <person name="Lin T."/>
            <person name="Zhou Q."/>
            <person name="Shang Y."/>
            <person name="Li Y."/>
            <person name="Ivanov S."/>
            <person name="Sharma T."/>
            <person name="Velzen R.V."/>
            <person name="Ruijter N.D."/>
            <person name="Aanen D.K."/>
            <person name="Win J."/>
            <person name="Kamoun S."/>
            <person name="Bisseling T."/>
            <person name="Huang S."/>
        </authorList>
    </citation>
    <scope>NUCLEOTIDE SEQUENCE [LARGE SCALE GENOMIC DNA]</scope>
    <source>
        <strain evidence="3">DAOM197198w</strain>
    </source>
</reference>
<organism evidence="2 3">
    <name type="scientific">Rhizophagus irregularis (strain DAOM 197198w)</name>
    <name type="common">Glomus intraradices</name>
    <dbReference type="NCBI Taxonomy" id="1432141"/>
    <lineage>
        <taxon>Eukaryota</taxon>
        <taxon>Fungi</taxon>
        <taxon>Fungi incertae sedis</taxon>
        <taxon>Mucoromycota</taxon>
        <taxon>Glomeromycotina</taxon>
        <taxon>Glomeromycetes</taxon>
        <taxon>Glomerales</taxon>
        <taxon>Glomeraceae</taxon>
        <taxon>Rhizophagus</taxon>
    </lineage>
</organism>
<dbReference type="Proteomes" id="UP000022910">
    <property type="component" value="Unassembled WGS sequence"/>
</dbReference>
<comment type="caution">
    <text evidence="2">The sequence shown here is derived from an EMBL/GenBank/DDBJ whole genome shotgun (WGS) entry which is preliminary data.</text>
</comment>
<accession>A0A015LC15</accession>
<feature type="region of interest" description="Disordered" evidence="1">
    <location>
        <begin position="1"/>
        <end position="28"/>
    </location>
</feature>
<evidence type="ECO:0000313" key="3">
    <source>
        <dbReference type="Proteomes" id="UP000022910"/>
    </source>
</evidence>
<feature type="region of interest" description="Disordered" evidence="1">
    <location>
        <begin position="83"/>
        <end position="111"/>
    </location>
</feature>
<dbReference type="OrthoDB" id="10403581at2759"/>
<dbReference type="EMBL" id="JEMT01029307">
    <property type="protein sequence ID" value="EXX52373.1"/>
    <property type="molecule type" value="Genomic_DNA"/>
</dbReference>
<keyword evidence="3" id="KW-1185">Reference proteome</keyword>
<dbReference type="HOGENOM" id="CLU_1074210_0_0_1"/>
<feature type="compositionally biased region" description="Polar residues" evidence="1">
    <location>
        <begin position="99"/>
        <end position="111"/>
    </location>
</feature>
<proteinExistence type="predicted"/>
<protein>
    <submittedName>
        <fullName evidence="2">Uncharacterized protein</fullName>
    </submittedName>
</protein>
<gene>
    <name evidence="2" type="ORF">RirG_253650</name>
</gene>